<dbReference type="PANTHER" id="PTHR30158">
    <property type="entry name" value="ACRA/E-RELATED COMPONENT OF DRUG EFFLUX TRANSPORTER"/>
    <property type="match status" value="1"/>
</dbReference>
<evidence type="ECO:0000256" key="1">
    <source>
        <dbReference type="ARBA" id="ARBA00004196"/>
    </source>
</evidence>
<dbReference type="InterPro" id="IPR058624">
    <property type="entry name" value="MdtA-like_HH"/>
</dbReference>
<evidence type="ECO:0000259" key="5">
    <source>
        <dbReference type="Pfam" id="PF25917"/>
    </source>
</evidence>
<dbReference type="FunFam" id="2.40.420.20:FF:000001">
    <property type="entry name" value="Efflux RND transporter periplasmic adaptor subunit"/>
    <property type="match status" value="1"/>
</dbReference>
<dbReference type="AlphaFoldDB" id="A0A9W6MQ09"/>
<dbReference type="InterPro" id="IPR058625">
    <property type="entry name" value="MdtA-like_BSH"/>
</dbReference>
<comment type="caution">
    <text evidence="8">The sequence shown here is derived from an EMBL/GenBank/DDBJ whole genome shotgun (WGS) entry which is preliminary data.</text>
</comment>
<gene>
    <name evidence="8" type="primary">mexE</name>
    <name evidence="8" type="ORF">GCM10008170_02090</name>
    <name evidence="9" type="ORF">JOD31_001358</name>
</gene>
<sequence>MVIRSARAAALGAAAVLAFAAVILSPTGGVSADAPAAPQATPASVAAVEPRDIVDWSSFSGRLEAVDRVEVRSRVAGEIRTVHFREGALVAKGAPLFTIDPDPYQAEVDRARADLAAAQARVSLARNDLTRGRRMTSASTISERDLDTRDSALRQAEAAAQGAQAALRTAELNLGYTEIRAPVAGRVGRIEVTVGNLIAAGPGAPALAKLVSVDPVYASFDADEGAVARALASLPGGGDHADKLAAIPVEMTTATGAPVIGRLSYVDPSVDATAGTVRLRAAFDNPDGALMPGQFARLRLGQAKSAPALLVSERAVGVDQDKTFVLVVGDDHKAMYREVKLGASADGLKVVLSGLNAGERVVVNGLQKLRPGALVAPEPVGMDGAKLVERQASATR</sequence>
<evidence type="ECO:0000313" key="10">
    <source>
        <dbReference type="Proteomes" id="UP000758856"/>
    </source>
</evidence>
<reference evidence="9 10" key="2">
    <citation type="submission" date="2021-01" db="EMBL/GenBank/DDBJ databases">
        <title>Genomic Encyclopedia of Type Strains, Phase IV (KMG-IV): sequencing the most valuable type-strain genomes for metagenomic binning, comparative biology and taxonomic classification.</title>
        <authorList>
            <person name="Goeker M."/>
        </authorList>
    </citation>
    <scope>NUCLEOTIDE SEQUENCE [LARGE SCALE GENOMIC DNA]</scope>
    <source>
        <strain evidence="9 10">DSM 6130</strain>
    </source>
</reference>
<comment type="similarity">
    <text evidence="2">Belongs to the membrane fusion protein (MFP) (TC 8.A.1) family.</text>
</comment>
<dbReference type="GO" id="GO:0030313">
    <property type="term" value="C:cell envelope"/>
    <property type="evidence" value="ECO:0007669"/>
    <property type="project" value="UniProtKB-SubCell"/>
</dbReference>
<dbReference type="Pfam" id="PF25876">
    <property type="entry name" value="HH_MFP_RND"/>
    <property type="match status" value="1"/>
</dbReference>
<reference evidence="8" key="1">
    <citation type="journal article" date="2014" name="Int. J. Syst. Evol. Microbiol.">
        <title>Complete genome sequence of Corynebacterium casei LMG S-19264T (=DSM 44701T), isolated from a smear-ripened cheese.</title>
        <authorList>
            <consortium name="US DOE Joint Genome Institute (JGI-PGF)"/>
            <person name="Walter F."/>
            <person name="Albersmeier A."/>
            <person name="Kalinowski J."/>
            <person name="Ruckert C."/>
        </authorList>
    </citation>
    <scope>NUCLEOTIDE SEQUENCE</scope>
    <source>
        <strain evidence="8">VKM B-1606</strain>
    </source>
</reference>
<dbReference type="NCBIfam" id="TIGR01730">
    <property type="entry name" value="RND_mfp"/>
    <property type="match status" value="1"/>
</dbReference>
<dbReference type="EMBL" id="JAFBCY010000002">
    <property type="protein sequence ID" value="MBM7851133.1"/>
    <property type="molecule type" value="Genomic_DNA"/>
</dbReference>
<evidence type="ECO:0000259" key="4">
    <source>
        <dbReference type="Pfam" id="PF25876"/>
    </source>
</evidence>
<dbReference type="SUPFAM" id="SSF111369">
    <property type="entry name" value="HlyD-like secretion proteins"/>
    <property type="match status" value="1"/>
</dbReference>
<evidence type="ECO:0000256" key="3">
    <source>
        <dbReference type="SAM" id="SignalP"/>
    </source>
</evidence>
<comment type="subcellular location">
    <subcellularLocation>
        <location evidence="1">Cell envelope</location>
    </subcellularLocation>
</comment>
<feature type="domain" description="Multidrug resistance protein MdtA-like beta-barrel" evidence="6">
    <location>
        <begin position="247"/>
        <end position="301"/>
    </location>
</feature>
<evidence type="ECO:0000259" key="7">
    <source>
        <dbReference type="Pfam" id="PF25967"/>
    </source>
</evidence>
<evidence type="ECO:0000256" key="2">
    <source>
        <dbReference type="ARBA" id="ARBA00009477"/>
    </source>
</evidence>
<feature type="signal peptide" evidence="3">
    <location>
        <begin position="1"/>
        <end position="20"/>
    </location>
</feature>
<dbReference type="Gene3D" id="2.40.420.20">
    <property type="match status" value="1"/>
</dbReference>
<feature type="domain" description="Multidrug resistance protein MdtA-like alpha-helical hairpin" evidence="4">
    <location>
        <begin position="109"/>
        <end position="177"/>
    </location>
</feature>
<proteinExistence type="inferred from homology"/>
<name>A0A9W6MQ09_9HYPH</name>
<feature type="domain" description="Multidrug resistance protein MdtA-like barrel-sandwich hybrid" evidence="5">
    <location>
        <begin position="68"/>
        <end position="205"/>
    </location>
</feature>
<dbReference type="Gene3D" id="2.40.50.100">
    <property type="match status" value="1"/>
</dbReference>
<dbReference type="Pfam" id="PF25967">
    <property type="entry name" value="RND-MFP_C"/>
    <property type="match status" value="1"/>
</dbReference>
<dbReference type="InterPro" id="IPR058627">
    <property type="entry name" value="MdtA-like_C"/>
</dbReference>
<evidence type="ECO:0000313" key="9">
    <source>
        <dbReference type="EMBL" id="MBM7851133.1"/>
    </source>
</evidence>
<dbReference type="Gene3D" id="1.10.287.470">
    <property type="entry name" value="Helix hairpin bin"/>
    <property type="match status" value="1"/>
</dbReference>
<dbReference type="RefSeq" id="WP_204949551.1">
    <property type="nucleotide sequence ID" value="NZ_BSFF01000001.1"/>
</dbReference>
<protein>
    <submittedName>
        <fullName evidence="8">MexE family multidrug efflux RND transporter periplasmic adaptor subunit</fullName>
    </submittedName>
    <submittedName>
        <fullName evidence="9">Multidrug efflux system membrane fusion protein</fullName>
    </submittedName>
</protein>
<dbReference type="Proteomes" id="UP001143400">
    <property type="component" value="Unassembled WGS sequence"/>
</dbReference>
<feature type="chain" id="PRO_5040869023" evidence="3">
    <location>
        <begin position="21"/>
        <end position="396"/>
    </location>
</feature>
<dbReference type="InterPro" id="IPR006143">
    <property type="entry name" value="RND_pump_MFP"/>
</dbReference>
<keyword evidence="10" id="KW-1185">Reference proteome</keyword>
<dbReference type="Proteomes" id="UP000758856">
    <property type="component" value="Unassembled WGS sequence"/>
</dbReference>
<dbReference type="GO" id="GO:0005886">
    <property type="term" value="C:plasma membrane"/>
    <property type="evidence" value="ECO:0007669"/>
    <property type="project" value="TreeGrafter"/>
</dbReference>
<feature type="domain" description="Multidrug resistance protein MdtA-like C-terminal permuted SH3" evidence="7">
    <location>
        <begin position="308"/>
        <end position="368"/>
    </location>
</feature>
<dbReference type="Gene3D" id="2.40.30.170">
    <property type="match status" value="1"/>
</dbReference>
<evidence type="ECO:0000259" key="6">
    <source>
        <dbReference type="Pfam" id="PF25944"/>
    </source>
</evidence>
<evidence type="ECO:0000313" key="8">
    <source>
        <dbReference type="EMBL" id="GLK54190.1"/>
    </source>
</evidence>
<organism evidence="8 11">
    <name type="scientific">Methylopila capsulata</name>
    <dbReference type="NCBI Taxonomy" id="61654"/>
    <lineage>
        <taxon>Bacteria</taxon>
        <taxon>Pseudomonadati</taxon>
        <taxon>Pseudomonadota</taxon>
        <taxon>Alphaproteobacteria</taxon>
        <taxon>Hyphomicrobiales</taxon>
        <taxon>Methylopilaceae</taxon>
        <taxon>Methylopila</taxon>
    </lineage>
</organism>
<dbReference type="EMBL" id="BSFF01000001">
    <property type="protein sequence ID" value="GLK54190.1"/>
    <property type="molecule type" value="Genomic_DNA"/>
</dbReference>
<keyword evidence="3" id="KW-0732">Signal</keyword>
<dbReference type="InterPro" id="IPR058626">
    <property type="entry name" value="MdtA-like_b-barrel"/>
</dbReference>
<accession>A0A9W6MQ09</accession>
<evidence type="ECO:0000313" key="11">
    <source>
        <dbReference type="Proteomes" id="UP001143400"/>
    </source>
</evidence>
<dbReference type="GO" id="GO:0022857">
    <property type="term" value="F:transmembrane transporter activity"/>
    <property type="evidence" value="ECO:0007669"/>
    <property type="project" value="InterPro"/>
</dbReference>
<dbReference type="Pfam" id="PF25917">
    <property type="entry name" value="BSH_RND"/>
    <property type="match status" value="1"/>
</dbReference>
<dbReference type="Pfam" id="PF25944">
    <property type="entry name" value="Beta-barrel_RND"/>
    <property type="match status" value="1"/>
</dbReference>
<dbReference type="PANTHER" id="PTHR30158:SF10">
    <property type="entry name" value="CATION EFFLUX PUMP"/>
    <property type="match status" value="1"/>
</dbReference>
<dbReference type="GO" id="GO:0046677">
    <property type="term" value="P:response to antibiotic"/>
    <property type="evidence" value="ECO:0007669"/>
    <property type="project" value="TreeGrafter"/>
</dbReference>
<reference evidence="8" key="3">
    <citation type="submission" date="2023-01" db="EMBL/GenBank/DDBJ databases">
        <authorList>
            <person name="Sun Q."/>
            <person name="Evtushenko L."/>
        </authorList>
    </citation>
    <scope>NUCLEOTIDE SEQUENCE</scope>
    <source>
        <strain evidence="8">VKM B-1606</strain>
    </source>
</reference>